<dbReference type="EMBL" id="KZ679137">
    <property type="protein sequence ID" value="PTB74030.1"/>
    <property type="molecule type" value="Genomic_DNA"/>
</dbReference>
<gene>
    <name evidence="1" type="ORF">M440DRAFT_1057724</name>
</gene>
<evidence type="ECO:0000313" key="1">
    <source>
        <dbReference type="EMBL" id="PTB74030.1"/>
    </source>
</evidence>
<accession>A0A2T4BXG2</accession>
<dbReference type="AlphaFoldDB" id="A0A2T4BXG2"/>
<evidence type="ECO:0000313" key="2">
    <source>
        <dbReference type="Proteomes" id="UP000240760"/>
    </source>
</evidence>
<protein>
    <submittedName>
        <fullName evidence="1">Uncharacterized protein</fullName>
    </submittedName>
</protein>
<proteinExistence type="predicted"/>
<dbReference type="Proteomes" id="UP000240760">
    <property type="component" value="Unassembled WGS sequence"/>
</dbReference>
<keyword evidence="2" id="KW-1185">Reference proteome</keyword>
<sequence>MFGCVVACDVVAENLRYEASVSVWYVLMRSWRRCFGDGWICRMPPPNCQRLEMPSRIGSQVIYRGDVVSVSHIPFIHPIRPRSTSP</sequence>
<reference evidence="1 2" key="1">
    <citation type="submission" date="2016-07" db="EMBL/GenBank/DDBJ databases">
        <title>Multiple horizontal gene transfer events from other fungi enriched the ability of initially mycotrophic Trichoderma (Ascomycota) to feed on dead plant biomass.</title>
        <authorList>
            <consortium name="DOE Joint Genome Institute"/>
            <person name="Aerts A."/>
            <person name="Atanasova L."/>
            <person name="Chenthamara K."/>
            <person name="Zhang J."/>
            <person name="Grujic M."/>
            <person name="Henrissat B."/>
            <person name="Kuo A."/>
            <person name="Salamov A."/>
            <person name="Lipzen A."/>
            <person name="Labutti K."/>
            <person name="Barry K."/>
            <person name="Miao Y."/>
            <person name="Rahimi M.J."/>
            <person name="Shen Q."/>
            <person name="Grigoriev I.V."/>
            <person name="Kubicek C.P."/>
            <person name="Druzhinina I.S."/>
        </authorList>
    </citation>
    <scope>NUCLEOTIDE SEQUENCE [LARGE SCALE GENOMIC DNA]</scope>
    <source>
        <strain evidence="1 2">ATCC 18648</strain>
    </source>
</reference>
<organism evidence="1 2">
    <name type="scientific">Trichoderma longibrachiatum ATCC 18648</name>
    <dbReference type="NCBI Taxonomy" id="983965"/>
    <lineage>
        <taxon>Eukaryota</taxon>
        <taxon>Fungi</taxon>
        <taxon>Dikarya</taxon>
        <taxon>Ascomycota</taxon>
        <taxon>Pezizomycotina</taxon>
        <taxon>Sordariomycetes</taxon>
        <taxon>Hypocreomycetidae</taxon>
        <taxon>Hypocreales</taxon>
        <taxon>Hypocreaceae</taxon>
        <taxon>Trichoderma</taxon>
    </lineage>
</organism>
<name>A0A2T4BXG2_TRILO</name>